<dbReference type="EMBL" id="LR778175">
    <property type="protein sequence ID" value="CAB1276252.1"/>
    <property type="molecule type" value="Genomic_DNA"/>
</dbReference>
<dbReference type="Gene3D" id="3.20.20.70">
    <property type="entry name" value="Aldolase class I"/>
    <property type="match status" value="1"/>
</dbReference>
<dbReference type="GO" id="GO:0003959">
    <property type="term" value="F:NADPH dehydrogenase activity"/>
    <property type="evidence" value="ECO:0007669"/>
    <property type="project" value="UniProtKB-EC"/>
</dbReference>
<keyword evidence="6" id="KW-1185">Reference proteome</keyword>
<name>A0A7G1QAU3_9GAMM</name>
<gene>
    <name evidence="5" type="ORF">NSCAC_1075</name>
</gene>
<dbReference type="PANTHER" id="PTHR22893:SF91">
    <property type="entry name" value="NADPH DEHYDROGENASE 2-RELATED"/>
    <property type="match status" value="1"/>
</dbReference>
<accession>A0A7G1QAU3</accession>
<dbReference type="Proteomes" id="UP000516072">
    <property type="component" value="Chromosome"/>
</dbReference>
<evidence type="ECO:0000256" key="3">
    <source>
        <dbReference type="ARBA" id="ARBA00023002"/>
    </source>
</evidence>
<feature type="domain" description="NADH:flavin oxidoreductase/NADH oxidase N-terminal" evidence="4">
    <location>
        <begin position="4"/>
        <end position="339"/>
    </location>
</feature>
<reference evidence="5 6" key="1">
    <citation type="submission" date="2020-03" db="EMBL/GenBank/DDBJ databases">
        <authorList>
            <person name="Picone N."/>
        </authorList>
    </citation>
    <scope>NUCLEOTIDE SEQUENCE [LARGE SCALE GENOMIC DNA]</scope>
    <source>
        <strain evidence="5">NSCAC1</strain>
    </source>
</reference>
<dbReference type="EC" id="1.6.99.1" evidence="5"/>
<comment type="cofactor">
    <cofactor evidence="1">
        <name>FMN</name>
        <dbReference type="ChEBI" id="CHEBI:58210"/>
    </cofactor>
</comment>
<dbReference type="InterPro" id="IPR013785">
    <property type="entry name" value="Aldolase_TIM"/>
</dbReference>
<evidence type="ECO:0000256" key="1">
    <source>
        <dbReference type="ARBA" id="ARBA00001917"/>
    </source>
</evidence>
<dbReference type="FunFam" id="3.20.20.70:FF:000059">
    <property type="entry name" value="N-ethylmaleimide reductase, FMN-linked"/>
    <property type="match status" value="1"/>
</dbReference>
<comment type="similarity">
    <text evidence="2">Belongs to the NADH:flavin oxidoreductase/NADH oxidase family.</text>
</comment>
<dbReference type="InterPro" id="IPR045247">
    <property type="entry name" value="Oye-like"/>
</dbReference>
<dbReference type="CDD" id="cd02933">
    <property type="entry name" value="OYE_like_FMN"/>
    <property type="match status" value="1"/>
</dbReference>
<sequence length="366" mass="40062">MPTLFSPIKLGSLELPNRIVLAPMTRSRAVAGDVPASMSISYYGQRASAGLLITEGTSVSPRSCAFEKAPGIYTEDQIRGWQKITDEVHRKGGRIFMQLWHGGRAGAYTILNGYPPLSPSGLNDDLDSLNVYGQLASGYYTKIVATPSQAMTIADIEQTIEAFRIGAINAIKAGMDGVEFHGANGYLIQQFLSPVVNRREDDYGGSLENRLRFLKKITQAVIGEVGAHRLGVRFSPTATYNNALDPNPSETYSAVAKMLSDLGVLYIHLTDTNAWAKESKEMPQLIEMIKPNYQGVLIGNGGITPETATNYITRGTFDLISFGRLFIANPDLPERIKQGGIYNELRSVGWWGGNEEGYIDYPSLPE</sequence>
<dbReference type="GO" id="GO:0005829">
    <property type="term" value="C:cytosol"/>
    <property type="evidence" value="ECO:0007669"/>
    <property type="project" value="UniProtKB-ARBA"/>
</dbReference>
<dbReference type="GO" id="GO:0016628">
    <property type="term" value="F:oxidoreductase activity, acting on the CH-CH group of donors, NAD or NADP as acceptor"/>
    <property type="evidence" value="ECO:0007669"/>
    <property type="project" value="UniProtKB-ARBA"/>
</dbReference>
<dbReference type="PANTHER" id="PTHR22893">
    <property type="entry name" value="NADH OXIDOREDUCTASE-RELATED"/>
    <property type="match status" value="1"/>
</dbReference>
<dbReference type="KEGG" id="ntg:NSCAC_1075"/>
<dbReference type="GO" id="GO:0010181">
    <property type="term" value="F:FMN binding"/>
    <property type="evidence" value="ECO:0007669"/>
    <property type="project" value="InterPro"/>
</dbReference>
<evidence type="ECO:0000259" key="4">
    <source>
        <dbReference type="Pfam" id="PF00724"/>
    </source>
</evidence>
<dbReference type="RefSeq" id="WP_197743806.1">
    <property type="nucleotide sequence ID" value="NZ_LR778175.1"/>
</dbReference>
<keyword evidence="3 5" id="KW-0560">Oxidoreductase</keyword>
<dbReference type="InterPro" id="IPR001155">
    <property type="entry name" value="OxRdtase_FMN_N"/>
</dbReference>
<dbReference type="SUPFAM" id="SSF51395">
    <property type="entry name" value="FMN-linked oxidoreductases"/>
    <property type="match status" value="1"/>
</dbReference>
<organism evidence="5 6">
    <name type="scientific">Candidatus Nitrosacidococcus tergens</name>
    <dbReference type="NCBI Taxonomy" id="553981"/>
    <lineage>
        <taxon>Bacteria</taxon>
        <taxon>Pseudomonadati</taxon>
        <taxon>Pseudomonadota</taxon>
        <taxon>Gammaproteobacteria</taxon>
        <taxon>Chromatiales</taxon>
        <taxon>Chromatiaceae</taxon>
        <taxon>Candidatus Nitrosacidococcus</taxon>
    </lineage>
</organism>
<dbReference type="AlphaFoldDB" id="A0A7G1QAU3"/>
<evidence type="ECO:0000313" key="6">
    <source>
        <dbReference type="Proteomes" id="UP000516072"/>
    </source>
</evidence>
<protein>
    <submittedName>
        <fullName evidence="5">NADH:flavin oxidoreductase</fullName>
        <ecNumber evidence="5">1.6.99.1</ecNumber>
    </submittedName>
</protein>
<dbReference type="Pfam" id="PF00724">
    <property type="entry name" value="Oxidored_FMN"/>
    <property type="match status" value="1"/>
</dbReference>
<evidence type="ECO:0000256" key="2">
    <source>
        <dbReference type="ARBA" id="ARBA00005979"/>
    </source>
</evidence>
<evidence type="ECO:0000313" key="5">
    <source>
        <dbReference type="EMBL" id="CAB1276252.1"/>
    </source>
</evidence>
<proteinExistence type="inferred from homology"/>